<keyword evidence="1" id="KW-0344">Guanine-nucleotide releasing factor</keyword>
<reference evidence="5" key="1">
    <citation type="submission" date="2022-01" db="EMBL/GenBank/DDBJ databases">
        <title>Genome Sequence Resource for Two Populations of Ditylenchus destructor, the Migratory Endoparasitic Phytonematode.</title>
        <authorList>
            <person name="Zhang H."/>
            <person name="Lin R."/>
            <person name="Xie B."/>
        </authorList>
    </citation>
    <scope>NUCLEOTIDE SEQUENCE</scope>
    <source>
        <strain evidence="5">BazhouSP</strain>
    </source>
</reference>
<sequence>MAIDQCLQTKLLGQTQTIGSASYSKNVWPQATLAQSRSISNPFFEPPPPFPSSLCINNISDNGRKLSNCFTATDDEHTNGEAASASEWSRSCIAYNATFDDIGTEDRMTKSVDTSSTTPSLGIANVYKHTPSTSTVQKLRETPKFHYDMSFDLRALQNSLRMASFLQDSGYRSSTFDDTDHSQQPSTSLAHHIGSISMWSSRSSKKRNVSQQKQSNEPTIVRSTLPLYGTGWMVADNLSDDSPSHEDQYHDGDDNWDGVMEVAGQKVRVRHMSDILNSGFAFISGLRTNDGHPILTFPDSHAQLDFEDVELLISYLLQVPPLEDEHDFCGGMKSSKRDYVVVIDRRTDKWSSVRVLFSFLTNLSDNLPICVAFLLKPEGVLQRALEVGYRNFTENNDKFKVVVCQTCVELRHYIGANCMTMDVGGAFKYNHQEWVRHRMDIERMKSSAAVIAESLSEFGRCLRETELPNDVETTERILEMQSSERDAIKEDFRISIRKGLSLLRQVRQLEQKPTPEQLSPTRLQNVTAIERMLGQLEDTERSFDQFWSKHRQRLTSCLQLRRFEEAFRKLQSSFAKHMLYLEEHREVGDGVATVERLAEEHEEYSKNAMQDVQVARSLKEEGEQLMASHDLEVLSADSLVPKCDELNRMAEALASALDRRAKVLRLSKNMHEQISQANRWCRRGVELLSSMPPDLLAGTTCNAMNTLDEFLLDGQSLQLESLKQQTTAQNNLILLTTTDTSSLLAQVAERIEDIRILSMAKKQGMEQRMGQRRMEQQKRQLTSAISLDSRRRMSETAAIAHQTPIGGSGRTRKPVQIVSPEKKGMGVRRASTTALTSPTKVGY</sequence>
<dbReference type="SUPFAM" id="SSF46966">
    <property type="entry name" value="Spectrin repeat"/>
    <property type="match status" value="1"/>
</dbReference>
<dbReference type="Pfam" id="PF23289">
    <property type="entry name" value="Spectrin_5"/>
    <property type="match status" value="1"/>
</dbReference>
<feature type="region of interest" description="Disordered" evidence="2">
    <location>
        <begin position="822"/>
        <end position="843"/>
    </location>
</feature>
<dbReference type="PANTHER" id="PTHR22826:SF211">
    <property type="entry name" value="LD43457P"/>
    <property type="match status" value="1"/>
</dbReference>
<dbReference type="PANTHER" id="PTHR22826">
    <property type="entry name" value="RHO GUANINE EXCHANGE FACTOR-RELATED"/>
    <property type="match status" value="1"/>
</dbReference>
<dbReference type="GO" id="GO:0005085">
    <property type="term" value="F:guanyl-nucleotide exchange factor activity"/>
    <property type="evidence" value="ECO:0007669"/>
    <property type="project" value="UniProtKB-KW"/>
</dbReference>
<organism evidence="5 6">
    <name type="scientific">Ditylenchus destructor</name>
    <dbReference type="NCBI Taxonomy" id="166010"/>
    <lineage>
        <taxon>Eukaryota</taxon>
        <taxon>Metazoa</taxon>
        <taxon>Ecdysozoa</taxon>
        <taxon>Nematoda</taxon>
        <taxon>Chromadorea</taxon>
        <taxon>Rhabditida</taxon>
        <taxon>Tylenchina</taxon>
        <taxon>Tylenchomorpha</taxon>
        <taxon>Sphaerularioidea</taxon>
        <taxon>Anguinidae</taxon>
        <taxon>Anguininae</taxon>
        <taxon>Ditylenchus</taxon>
    </lineage>
</organism>
<name>A0AAD4NBT9_9BILA</name>
<feature type="compositionally biased region" description="Polar residues" evidence="2">
    <location>
        <begin position="209"/>
        <end position="220"/>
    </location>
</feature>
<gene>
    <name evidence="5" type="ORF">DdX_03521</name>
</gene>
<dbReference type="GO" id="GO:0005737">
    <property type="term" value="C:cytoplasm"/>
    <property type="evidence" value="ECO:0007669"/>
    <property type="project" value="TreeGrafter"/>
</dbReference>
<dbReference type="Proteomes" id="UP001201812">
    <property type="component" value="Unassembled WGS sequence"/>
</dbReference>
<dbReference type="EMBL" id="JAKKPZ010000003">
    <property type="protein sequence ID" value="KAI1723366.1"/>
    <property type="molecule type" value="Genomic_DNA"/>
</dbReference>
<comment type="caution">
    <text evidence="5">The sequence shown here is derived from an EMBL/GenBank/DDBJ whole genome shotgun (WGS) entry which is preliminary data.</text>
</comment>
<dbReference type="Pfam" id="PF13716">
    <property type="entry name" value="CRAL_TRIO_2"/>
    <property type="match status" value="1"/>
</dbReference>
<protein>
    <submittedName>
        <fullName evidence="5">Guanine nucleotide exchange factor DBS</fullName>
    </submittedName>
</protein>
<accession>A0AAD4NBT9</accession>
<dbReference type="AlphaFoldDB" id="A0AAD4NBT9"/>
<proteinExistence type="predicted"/>
<feature type="region of interest" description="Disordered" evidence="2">
    <location>
        <begin position="172"/>
        <end position="191"/>
    </location>
</feature>
<evidence type="ECO:0000259" key="3">
    <source>
        <dbReference type="Pfam" id="PF13716"/>
    </source>
</evidence>
<evidence type="ECO:0000313" key="5">
    <source>
        <dbReference type="EMBL" id="KAI1723366.1"/>
    </source>
</evidence>
<dbReference type="InterPro" id="IPR056466">
    <property type="entry name" value="Spectrin_DBS"/>
</dbReference>
<evidence type="ECO:0000259" key="4">
    <source>
        <dbReference type="Pfam" id="PF23289"/>
    </source>
</evidence>
<keyword evidence="6" id="KW-1185">Reference proteome</keyword>
<dbReference type="Gene3D" id="1.20.58.60">
    <property type="match status" value="1"/>
</dbReference>
<evidence type="ECO:0000256" key="1">
    <source>
        <dbReference type="ARBA" id="ARBA00022658"/>
    </source>
</evidence>
<dbReference type="InterPro" id="IPR001251">
    <property type="entry name" value="CRAL-TRIO_dom"/>
</dbReference>
<feature type="compositionally biased region" description="Polar residues" evidence="2">
    <location>
        <begin position="172"/>
        <end position="189"/>
    </location>
</feature>
<feature type="domain" description="Guanine nucleotide exchange factor DBS-like spectrin-like" evidence="4">
    <location>
        <begin position="702"/>
        <end position="762"/>
    </location>
</feature>
<feature type="region of interest" description="Disordered" evidence="2">
    <location>
        <begin position="200"/>
        <end position="220"/>
    </location>
</feature>
<dbReference type="InterPro" id="IPR051336">
    <property type="entry name" value="RhoGEF_Guanine_NuclExch_SF"/>
</dbReference>
<evidence type="ECO:0000256" key="2">
    <source>
        <dbReference type="SAM" id="MobiDB-lite"/>
    </source>
</evidence>
<feature type="compositionally biased region" description="Polar residues" evidence="2">
    <location>
        <begin position="830"/>
        <end position="843"/>
    </location>
</feature>
<evidence type="ECO:0000313" key="6">
    <source>
        <dbReference type="Proteomes" id="UP001201812"/>
    </source>
</evidence>
<feature type="domain" description="CRAL-TRIO" evidence="3">
    <location>
        <begin position="291"/>
        <end position="431"/>
    </location>
</feature>